<accession>V5TXZ4</accession>
<name>V5TXZ4_9ENTR</name>
<evidence type="ECO:0000313" key="2">
    <source>
        <dbReference type="Proteomes" id="UP000018545"/>
    </source>
</evidence>
<dbReference type="PATRIC" id="fig|1401659.3.peg.1206"/>
<organism evidence="1 2">
    <name type="scientific">Cronobacter malonaticus</name>
    <dbReference type="NCBI Taxonomy" id="413503"/>
    <lineage>
        <taxon>Bacteria</taxon>
        <taxon>Pseudomonadati</taxon>
        <taxon>Pseudomonadota</taxon>
        <taxon>Gammaproteobacteria</taxon>
        <taxon>Enterobacterales</taxon>
        <taxon>Enterobacteriaceae</taxon>
        <taxon>Cronobacter</taxon>
    </lineage>
</organism>
<sequence>MNLRGIANRATSSINPNIAATLRRYIGETIGPGRKPSPQYAPDEQVFLQLQPLSKGDIQHVDGLNIQGLAKSVHINGNFYSANRTLDKGGDIFIIDGRTWLVVEPLELWPDWCRLLVVLQVDT</sequence>
<proteinExistence type="predicted"/>
<dbReference type="HOGENOM" id="CLU_161804_0_0_6"/>
<dbReference type="KEGG" id="csi:P262_01699"/>
<dbReference type="AlphaFoldDB" id="V5TXZ4"/>
<evidence type="ECO:0000313" key="1">
    <source>
        <dbReference type="EMBL" id="AHB69575.1"/>
    </source>
</evidence>
<reference evidence="1 2" key="1">
    <citation type="journal article" date="2014" name="Genome Announc.">
        <title>Complete Genome Sequence of Cronobacter sakazakii Strain CMCC 45402.</title>
        <authorList>
            <person name="Zhao Z."/>
            <person name="Wang L."/>
            <person name="Wang B."/>
            <person name="Liang H."/>
            <person name="Ye Q."/>
            <person name="Zeng M."/>
        </authorList>
    </citation>
    <scope>NUCLEOTIDE SEQUENCE [LARGE SCALE GENOMIC DNA]</scope>
    <source>
        <strain evidence="2">45402</strain>
    </source>
</reference>
<protein>
    <submittedName>
        <fullName evidence="1">Uncharacterized protein</fullName>
    </submittedName>
</protein>
<dbReference type="Proteomes" id="UP000018545">
    <property type="component" value="Chromosome"/>
</dbReference>
<dbReference type="RefSeq" id="WP_023898308.1">
    <property type="nucleotide sequence ID" value="NC_023032.1"/>
</dbReference>
<gene>
    <name evidence="1" type="ORF">P262_01699</name>
</gene>
<dbReference type="EMBL" id="CP006731">
    <property type="protein sequence ID" value="AHB69575.1"/>
    <property type="molecule type" value="Genomic_DNA"/>
</dbReference>